<dbReference type="EMBL" id="CP019937">
    <property type="protein sequence ID" value="ARO15161.1"/>
    <property type="molecule type" value="Genomic_DNA"/>
</dbReference>
<name>A0A1W6P187_9RHOB</name>
<protein>
    <recommendedName>
        <fullName evidence="3">DUF2125 domain-containing protein</fullName>
    </recommendedName>
</protein>
<evidence type="ECO:0008006" key="3">
    <source>
        <dbReference type="Google" id="ProtNLM"/>
    </source>
</evidence>
<organism evidence="1 2">
    <name type="scientific">Ketogulonicigenium robustum</name>
    <dbReference type="NCBI Taxonomy" id="92947"/>
    <lineage>
        <taxon>Bacteria</taxon>
        <taxon>Pseudomonadati</taxon>
        <taxon>Pseudomonadota</taxon>
        <taxon>Alphaproteobacteria</taxon>
        <taxon>Rhodobacterales</taxon>
        <taxon>Roseobacteraceae</taxon>
        <taxon>Ketogulonicigenium</taxon>
    </lineage>
</organism>
<dbReference type="Proteomes" id="UP000242447">
    <property type="component" value="Chromosome"/>
</dbReference>
<dbReference type="STRING" id="92947.BVG79_01817"/>
<reference evidence="1 2" key="1">
    <citation type="submission" date="2017-02" db="EMBL/GenBank/DDBJ databases">
        <title>Ketogulonicigenium robustum SPU B003 Genome sequencing and assembly.</title>
        <authorList>
            <person name="Li Y."/>
            <person name="Liu L."/>
            <person name="Wang C."/>
            <person name="Zhang M."/>
            <person name="Zhang T."/>
            <person name="Zhang Y."/>
        </authorList>
    </citation>
    <scope>NUCLEOTIDE SEQUENCE [LARGE SCALE GENOMIC DNA]</scope>
    <source>
        <strain evidence="1 2">SPU_B003</strain>
    </source>
</reference>
<dbReference type="KEGG" id="kro:BVG79_01817"/>
<sequence length="341" mass="37019">MRLVWMLVVVLTALALYCGYWFVGHAQLTQRIDALVKNLPAYGWQIDYDTLDTVGFPSRFDTTVTNLNLYNPAQDLGWQTPSFKVYAISYQPHKIVARWPQTQQITLFGQPIAVDSSSMMGSGRIGLSTDLPLEEATIDGRDLVLTSDFGWQARLDRLLVAMRTAPETEDGAAAPQTDLPVYDTYAGVQNLVLPAGIRAALDPQNTLPPAIAAIDIDLQVALAAPIDRHLTTMPPLDSVNLRRVHLQWGDVQLTATGTLHPDATGRAEGEVAVTLNGWRKLIDLAVAAGALLPERADQLAMLLGALGQGESLSLTLTVSQGVLRYGPIPLMPLPAILQPAR</sequence>
<dbReference type="InterPro" id="IPR018666">
    <property type="entry name" value="DUF2125"/>
</dbReference>
<dbReference type="AlphaFoldDB" id="A0A1W6P187"/>
<evidence type="ECO:0000313" key="2">
    <source>
        <dbReference type="Proteomes" id="UP000242447"/>
    </source>
</evidence>
<keyword evidence="2" id="KW-1185">Reference proteome</keyword>
<accession>A0A1W6P187</accession>
<proteinExistence type="predicted"/>
<evidence type="ECO:0000313" key="1">
    <source>
        <dbReference type="EMBL" id="ARO15161.1"/>
    </source>
</evidence>
<dbReference type="RefSeq" id="WP_236951346.1">
    <property type="nucleotide sequence ID" value="NZ_CP019937.1"/>
</dbReference>
<dbReference type="Pfam" id="PF09898">
    <property type="entry name" value="DUF2125"/>
    <property type="match status" value="1"/>
</dbReference>
<gene>
    <name evidence="1" type="ORF">BVG79_01817</name>
</gene>